<dbReference type="InterPro" id="IPR000330">
    <property type="entry name" value="SNF2_N"/>
</dbReference>
<dbReference type="Pfam" id="PF00271">
    <property type="entry name" value="Helicase_C"/>
    <property type="match status" value="1"/>
</dbReference>
<dbReference type="Pfam" id="PF12419">
    <property type="entry name" value="DUF3670"/>
    <property type="match status" value="1"/>
</dbReference>
<dbReference type="InterPro" id="IPR014001">
    <property type="entry name" value="Helicase_ATP-bd"/>
</dbReference>
<evidence type="ECO:0008006" key="6">
    <source>
        <dbReference type="Google" id="ProtNLM"/>
    </source>
</evidence>
<dbReference type="EMBL" id="BMIG01000002">
    <property type="protein sequence ID" value="GGA88560.1"/>
    <property type="molecule type" value="Genomic_DNA"/>
</dbReference>
<feature type="domain" description="Helicase C-terminal" evidence="3">
    <location>
        <begin position="733"/>
        <end position="890"/>
    </location>
</feature>
<dbReference type="SUPFAM" id="SSF52540">
    <property type="entry name" value="P-loop containing nucleoside triphosphate hydrolases"/>
    <property type="match status" value="2"/>
</dbReference>
<dbReference type="GO" id="GO:0004386">
    <property type="term" value="F:helicase activity"/>
    <property type="evidence" value="ECO:0007669"/>
    <property type="project" value="UniProtKB-KW"/>
</dbReference>
<dbReference type="InterPro" id="IPR038718">
    <property type="entry name" value="SNF2-like_sf"/>
</dbReference>
<reference evidence="4" key="1">
    <citation type="journal article" date="2014" name="Int. J. Syst. Evol. Microbiol.">
        <title>Complete genome sequence of Corynebacterium casei LMG S-19264T (=DSM 44701T), isolated from a smear-ripened cheese.</title>
        <authorList>
            <consortium name="US DOE Joint Genome Institute (JGI-PGF)"/>
            <person name="Walter F."/>
            <person name="Albersmeier A."/>
            <person name="Kalinowski J."/>
            <person name="Ruckert C."/>
        </authorList>
    </citation>
    <scope>NUCLEOTIDE SEQUENCE</scope>
    <source>
        <strain evidence="4">CGMCC 1.15322</strain>
    </source>
</reference>
<evidence type="ECO:0000259" key="2">
    <source>
        <dbReference type="PROSITE" id="PS51192"/>
    </source>
</evidence>
<dbReference type="PROSITE" id="PS51194">
    <property type="entry name" value="HELICASE_CTER"/>
    <property type="match status" value="1"/>
</dbReference>
<evidence type="ECO:0000259" key="3">
    <source>
        <dbReference type="PROSITE" id="PS51194"/>
    </source>
</evidence>
<dbReference type="PROSITE" id="PS51192">
    <property type="entry name" value="HELICASE_ATP_BIND_1"/>
    <property type="match status" value="1"/>
</dbReference>
<evidence type="ECO:0000313" key="5">
    <source>
        <dbReference type="Proteomes" id="UP000620596"/>
    </source>
</evidence>
<comment type="caution">
    <text evidence="4">The sequence shown here is derived from an EMBL/GenBank/DDBJ whole genome shotgun (WGS) entry which is preliminary data.</text>
</comment>
<protein>
    <recommendedName>
        <fullName evidence="6">ATP-dependent helicase</fullName>
    </recommendedName>
</protein>
<evidence type="ECO:0000256" key="1">
    <source>
        <dbReference type="ARBA" id="ARBA00022801"/>
    </source>
</evidence>
<proteinExistence type="predicted"/>
<sequence length="908" mass="98295">MQSSLTDLSLRLALQLSPRGHLLALPQADATLLAEKTSTELAQAFGRGAGHGLLQLGSNCVDHVLPPVWGWWRDFAASYVTALCALPEVAGAAKPFTVALPTAERLEARVADAPPMQGAEYLTAQVLAALWQDMDTALAVELAASALPLQDFLKTRHPIWNMVGRVHFNLAENRKDPDYPFAFLATYTAGLSAAGKAQHQPLSRALAEFAGAGQQAQLLSLLLPVQRAATHCAWLDEMVKEGGIYHPLRWSPEQAYAFLRDVGQLEAAGIVVRTPGVWKAGRPSRPSAKGSVGARPPSLLGAGALLDFSMEVSLDGETLSAADITALLKGGDGLQLLRGRWVEVSKKSLERLLQRFEAIEKAAANGLPFAEALRLVAGASLDGIGPADESDDADWSELVAGPWLAQTLQGLRQPAGLACVSPGAALKATLRPYQEAGVRWLYLLTRLGLGACLADDMGLGKTIQVLSLLLVLQEESAAAKNTHQPSLLVVPASLLANWAAEAARFAPSLRLLVAHPSAMPMADLKVLDASQLATHDLVVTSYGSLARLPELQAVQWRLVVVDEAQAIKNPGAQQTRQVKKLLAGSRIALTGTPVENRLSDLWSIFDFTHPGLLGSSKAFTQFTKRLAQAEHFGPLRSLVQPYILRRMKTDKRVIADLPDKTELKAFCHLSPAQAALYQRAVKELAAALEDTGGMQRKGLVLSYLMRFKQICNHPSQWLGDGAWAEADSGKFARLRELVEVIAAKQEKVLVFTQFRETAEPLAAFLGSIFGREGLVLHGGTPVAKRQALVKRFQDDELTPFFVLSIKAGGAGLNLTAASHVIHFDRWWNPAVENQATDRAFRIGQKHNVLVHKFVCQGTVEDRIDQLIESKKQLVQDVLEGGAELQLTELSDAELLNLVRLDIHTAQDN</sequence>
<evidence type="ECO:0000313" key="4">
    <source>
        <dbReference type="EMBL" id="GGA88560.1"/>
    </source>
</evidence>
<dbReference type="SMART" id="SM00487">
    <property type="entry name" value="DEXDc"/>
    <property type="match status" value="1"/>
</dbReference>
<dbReference type="CDD" id="cd18793">
    <property type="entry name" value="SF2_C_SNF"/>
    <property type="match status" value="1"/>
</dbReference>
<feature type="domain" description="Helicase ATP-binding" evidence="2">
    <location>
        <begin position="442"/>
        <end position="611"/>
    </location>
</feature>
<dbReference type="InterPro" id="IPR049730">
    <property type="entry name" value="SNF2/RAD54-like_C"/>
</dbReference>
<dbReference type="PANTHER" id="PTHR10799">
    <property type="entry name" value="SNF2/RAD54 HELICASE FAMILY"/>
    <property type="match status" value="1"/>
</dbReference>
<dbReference type="AlphaFoldDB" id="A0A916SAD6"/>
<dbReference type="SMART" id="SM00490">
    <property type="entry name" value="HELICc"/>
    <property type="match status" value="1"/>
</dbReference>
<dbReference type="Gene3D" id="3.40.50.10810">
    <property type="entry name" value="Tandem AAA-ATPase domain"/>
    <property type="match status" value="1"/>
</dbReference>
<keyword evidence="5" id="KW-1185">Reference proteome</keyword>
<reference evidence="4" key="2">
    <citation type="submission" date="2020-09" db="EMBL/GenBank/DDBJ databases">
        <authorList>
            <person name="Sun Q."/>
            <person name="Zhou Y."/>
        </authorList>
    </citation>
    <scope>NUCLEOTIDE SEQUENCE</scope>
    <source>
        <strain evidence="4">CGMCC 1.15322</strain>
    </source>
</reference>
<dbReference type="InterPro" id="IPR022138">
    <property type="entry name" value="DUF3670"/>
</dbReference>
<dbReference type="Gene3D" id="3.40.50.300">
    <property type="entry name" value="P-loop containing nucleotide triphosphate hydrolases"/>
    <property type="match status" value="1"/>
</dbReference>
<name>A0A916SAD6_9BURK</name>
<accession>A0A916SAD6</accession>
<dbReference type="Proteomes" id="UP000620596">
    <property type="component" value="Unassembled WGS sequence"/>
</dbReference>
<organism evidence="4 5">
    <name type="scientific">Polaromonas eurypsychrophila</name>
    <dbReference type="NCBI Taxonomy" id="1614635"/>
    <lineage>
        <taxon>Bacteria</taxon>
        <taxon>Pseudomonadati</taxon>
        <taxon>Pseudomonadota</taxon>
        <taxon>Betaproteobacteria</taxon>
        <taxon>Burkholderiales</taxon>
        <taxon>Comamonadaceae</taxon>
        <taxon>Polaromonas</taxon>
    </lineage>
</organism>
<dbReference type="GO" id="GO:0016787">
    <property type="term" value="F:hydrolase activity"/>
    <property type="evidence" value="ECO:0007669"/>
    <property type="project" value="UniProtKB-KW"/>
</dbReference>
<gene>
    <name evidence="4" type="ORF">GCM10011496_06640</name>
</gene>
<dbReference type="Pfam" id="PF00176">
    <property type="entry name" value="SNF2-rel_dom"/>
    <property type="match status" value="1"/>
</dbReference>
<dbReference type="GO" id="GO:0005524">
    <property type="term" value="F:ATP binding"/>
    <property type="evidence" value="ECO:0007669"/>
    <property type="project" value="InterPro"/>
</dbReference>
<dbReference type="InterPro" id="IPR001650">
    <property type="entry name" value="Helicase_C-like"/>
</dbReference>
<keyword evidence="1" id="KW-0378">Hydrolase</keyword>
<dbReference type="InterPro" id="IPR027417">
    <property type="entry name" value="P-loop_NTPase"/>
</dbReference>